<dbReference type="AlphaFoldDB" id="A0A6N2LS76"/>
<evidence type="ECO:0000313" key="2">
    <source>
        <dbReference type="EMBL" id="VFU44051.1"/>
    </source>
</evidence>
<protein>
    <submittedName>
        <fullName evidence="2">Uncharacterized protein</fullName>
    </submittedName>
</protein>
<name>A0A6N2LS76_SALVM</name>
<reference evidence="2" key="1">
    <citation type="submission" date="2019-03" db="EMBL/GenBank/DDBJ databases">
        <authorList>
            <person name="Mank J."/>
            <person name="Almeida P."/>
        </authorList>
    </citation>
    <scope>NUCLEOTIDE SEQUENCE</scope>
    <source>
        <strain evidence="2">78183</strain>
    </source>
</reference>
<feature type="region of interest" description="Disordered" evidence="1">
    <location>
        <begin position="36"/>
        <end position="60"/>
    </location>
</feature>
<organism evidence="2">
    <name type="scientific">Salix viminalis</name>
    <name type="common">Common osier</name>
    <name type="synonym">Basket willow</name>
    <dbReference type="NCBI Taxonomy" id="40686"/>
    <lineage>
        <taxon>Eukaryota</taxon>
        <taxon>Viridiplantae</taxon>
        <taxon>Streptophyta</taxon>
        <taxon>Embryophyta</taxon>
        <taxon>Tracheophyta</taxon>
        <taxon>Spermatophyta</taxon>
        <taxon>Magnoliopsida</taxon>
        <taxon>eudicotyledons</taxon>
        <taxon>Gunneridae</taxon>
        <taxon>Pentapetalae</taxon>
        <taxon>rosids</taxon>
        <taxon>fabids</taxon>
        <taxon>Malpighiales</taxon>
        <taxon>Salicaceae</taxon>
        <taxon>Saliceae</taxon>
        <taxon>Salix</taxon>
    </lineage>
</organism>
<dbReference type="EMBL" id="CAADRP010001596">
    <property type="protein sequence ID" value="VFU44051.1"/>
    <property type="molecule type" value="Genomic_DNA"/>
</dbReference>
<proteinExistence type="predicted"/>
<accession>A0A6N2LS76</accession>
<gene>
    <name evidence="2" type="ORF">SVIM_LOCUS268718</name>
</gene>
<evidence type="ECO:0000256" key="1">
    <source>
        <dbReference type="SAM" id="MobiDB-lite"/>
    </source>
</evidence>
<sequence length="60" mass="7047">MQLLLYFSSYFTCKAWCIYVSKIALECMLSLAWEGPSPKKQNAKSILDEGQKHRQRRNVH</sequence>